<dbReference type="RefSeq" id="WP_102243375.1">
    <property type="nucleotide sequence ID" value="NZ_CP025704.1"/>
</dbReference>
<proteinExistence type="predicted"/>
<protein>
    <submittedName>
        <fullName evidence="1">Uncharacterized protein</fullName>
    </submittedName>
</protein>
<dbReference type="KEGG" id="bsto:C0V70_08170"/>
<evidence type="ECO:0000313" key="2">
    <source>
        <dbReference type="Proteomes" id="UP000235584"/>
    </source>
</evidence>
<organism evidence="1 2">
    <name type="scientific">Bacteriovorax stolpii</name>
    <name type="common">Bdellovibrio stolpii</name>
    <dbReference type="NCBI Taxonomy" id="960"/>
    <lineage>
        <taxon>Bacteria</taxon>
        <taxon>Pseudomonadati</taxon>
        <taxon>Bdellovibrionota</taxon>
        <taxon>Bacteriovoracia</taxon>
        <taxon>Bacteriovoracales</taxon>
        <taxon>Bacteriovoracaceae</taxon>
        <taxon>Bacteriovorax</taxon>
    </lineage>
</organism>
<sequence length="200" mass="23368">MKNWVLSLAISTSLLPAYAHAGWGCSKSIRENASAVEAIKFLRPYEGNFSLGSCSIELQVCDLNVPADDNASSFAADIVVINRSGERYIPFFISTEKTKWQKQVIFQNQRAFVYRLKDWNEDPETGKDEKYDIEFIRKENSKELDYIEVGFTSEVERQREGYVPPKWMACGFEREAYLREHPVKHKIKSFWWWLTHPKTR</sequence>
<reference evidence="1 2" key="1">
    <citation type="submission" date="2018-01" db="EMBL/GenBank/DDBJ databases">
        <title>Complete genome sequence of Bacteriovorax stolpii DSM12778.</title>
        <authorList>
            <person name="Tang B."/>
            <person name="Chang J."/>
        </authorList>
    </citation>
    <scope>NUCLEOTIDE SEQUENCE [LARGE SCALE GENOMIC DNA]</scope>
    <source>
        <strain evidence="1 2">DSM 12778</strain>
    </source>
</reference>
<accession>A0A2K9NTK8</accession>
<gene>
    <name evidence="1" type="ORF">C0V70_08170</name>
</gene>
<dbReference type="EMBL" id="CP025704">
    <property type="protein sequence ID" value="AUN98084.1"/>
    <property type="molecule type" value="Genomic_DNA"/>
</dbReference>
<evidence type="ECO:0000313" key="1">
    <source>
        <dbReference type="EMBL" id="AUN98084.1"/>
    </source>
</evidence>
<keyword evidence="2" id="KW-1185">Reference proteome</keyword>
<dbReference type="Proteomes" id="UP000235584">
    <property type="component" value="Chromosome"/>
</dbReference>
<dbReference type="AlphaFoldDB" id="A0A2K9NTK8"/>
<name>A0A2K9NTK8_BACTC</name>